<dbReference type="Gene3D" id="1.10.340.70">
    <property type="match status" value="1"/>
</dbReference>
<dbReference type="Gene3D" id="3.10.10.10">
    <property type="entry name" value="HIV Type 1 Reverse Transcriptase, subunit A, domain 1"/>
    <property type="match status" value="1"/>
</dbReference>
<feature type="region of interest" description="Disordered" evidence="1">
    <location>
        <begin position="1"/>
        <end position="73"/>
    </location>
</feature>
<sequence length="1293" mass="143581">MATSMAELLARLKGSNRASSSSTPPLGPGPTADPTPWAPPTQAPENMEVPVPPTLHTSVAHPFTSQFQPPPAPAAVPLPPATFLSSEHVLSAPPLVSIPAPAMAYTVPPPMVFSASSAPASTHLQAAELPPYPSLQPHAGLSYQAPPPINTTFHEPGTPTHAAQLASPTHFFPEADTEQERRLKRMEETIRTRQASDAHPEARYGDCSLFSGAPTIFDESHDHTDHRSYLLFSSSAAPTPINLLFSPTDLTADELTAIQSLCTRLRLALSTQAPGVESPSTGALGPYSTSPNFDPSVQDQSKHCEYHQGSPGHTLDNCWRLRDEIQRRIDSNRLTFNAVKPPNVQANPFPDHRPSSGPSINMIAICASGRDEEAQENPPPFVINYTPEKLTVGKVPWTYEGSVGSVDQQLSVMGVTRSGRGNESPASKDKGKAPAVEDGATPESSPFPPKKVTEEEAEAFMKIVKTLLRVLTAAQVPKETPPDRIEETIGSIFSNTISFSDDELPSEGWSHSRALHIVCKCNNYIIGRVMIDNGSALNVCPVTTLRQMNVDLNRVCPSKTAVRAFDGSRREVNGEIDLLIDVGPARSASSSRLYSNPNPRCFDLNLSRGQLGEPQLVYFGEGLPEDSQVPEIEESLRRVEDHQISSVEPTEKINVANIVPVDYRDLNKASSKDNFPLPHIDILIDNTARHAQFSFLDGFSRYNQIRMAEKDKLKTTFTTMWGTFCYCVMPFGLKNAGAIYQRAMVTLFHDMMHKEVERLFDRLKEYKLRLNPAKCTFDARSGKLLGFVVSERGIEVDPDKVKAIKELPPPSTVREVRGFLGRLNYIARFIANLTDKCQPLFRLLRKNAAMEWDHECQKAFDTIKAYLIQPPILLTEYDIEYVPRTSVKGQAIADHLAEFPIDDDTPINTDFPDEGILQVDEEKEEPVWKMYFDEAVNSVGSGVGVVLISPDGRHYPVAAKVDFSCTNNVAEYEACILGLQAAIDFKVKELEVFGDSMLTIFQMLGQWKTKDVKLVPYHEYLEELAKNFEKISFTYTPRAKNQFADALATLASMASISEGNIVEPLKIEVAKRPAYCNAIEASEAKPWYEDIKNFLQTGQYPPFADCRDRKTLRRLAMHYFLSGEILYRHSFDSTLLRCIDEHESRCLMEEVHGGNCGPQMNGLMLAKKIMRLGYYWSTMEIDCVKHVRHCHRCQVCDRDPRGHLLLDGLTSASRDRVCSQCAGNRRGMHHTAQTNDVQGRTRDKRSSSAAAHEAVQIRAPNKPYHTALCANPDFKFLFGSIPVLNYCSDPSRF</sequence>
<dbReference type="FunFam" id="3.30.70.270:FF:000063">
    <property type="entry name" value="Zinc knuckle domaincontaining protein"/>
    <property type="match status" value="1"/>
</dbReference>
<evidence type="ECO:0000313" key="4">
    <source>
        <dbReference type="Proteomes" id="UP000233551"/>
    </source>
</evidence>
<comment type="caution">
    <text evidence="3">The sequence shown here is derived from an EMBL/GenBank/DDBJ whole genome shotgun (WGS) entry which is preliminary data.</text>
</comment>
<keyword evidence="4" id="KW-1185">Reference proteome</keyword>
<dbReference type="EMBL" id="PGOL01001623">
    <property type="protein sequence ID" value="PKI56140.1"/>
    <property type="molecule type" value="Genomic_DNA"/>
</dbReference>
<dbReference type="STRING" id="22663.A0A2I0JJN8"/>
<dbReference type="Pfam" id="PF13456">
    <property type="entry name" value="RVT_3"/>
    <property type="match status" value="1"/>
</dbReference>
<dbReference type="InterPro" id="IPR000477">
    <property type="entry name" value="RT_dom"/>
</dbReference>
<protein>
    <recommendedName>
        <fullName evidence="2">RNase H type-1 domain-containing protein</fullName>
    </recommendedName>
</protein>
<organism evidence="3 4">
    <name type="scientific">Punica granatum</name>
    <name type="common">Pomegranate</name>
    <dbReference type="NCBI Taxonomy" id="22663"/>
    <lineage>
        <taxon>Eukaryota</taxon>
        <taxon>Viridiplantae</taxon>
        <taxon>Streptophyta</taxon>
        <taxon>Embryophyta</taxon>
        <taxon>Tracheophyta</taxon>
        <taxon>Spermatophyta</taxon>
        <taxon>Magnoliopsida</taxon>
        <taxon>eudicotyledons</taxon>
        <taxon>Gunneridae</taxon>
        <taxon>Pentapetalae</taxon>
        <taxon>rosids</taxon>
        <taxon>malvids</taxon>
        <taxon>Myrtales</taxon>
        <taxon>Lythraceae</taxon>
        <taxon>Punica</taxon>
    </lineage>
</organism>
<dbReference type="SUPFAM" id="SSF56672">
    <property type="entry name" value="DNA/RNA polymerases"/>
    <property type="match status" value="1"/>
</dbReference>
<dbReference type="InterPro" id="IPR002156">
    <property type="entry name" value="RNaseH_domain"/>
</dbReference>
<dbReference type="Gene3D" id="3.30.70.270">
    <property type="match status" value="3"/>
</dbReference>
<dbReference type="InterPro" id="IPR036397">
    <property type="entry name" value="RNaseH_sf"/>
</dbReference>
<proteinExistence type="predicted"/>
<reference evidence="3 4" key="1">
    <citation type="submission" date="2017-11" db="EMBL/GenBank/DDBJ databases">
        <title>De-novo sequencing of pomegranate (Punica granatum L.) genome.</title>
        <authorList>
            <person name="Akparov Z."/>
            <person name="Amiraslanov A."/>
            <person name="Hajiyeva S."/>
            <person name="Abbasov M."/>
            <person name="Kaur K."/>
            <person name="Hamwieh A."/>
            <person name="Solovyev V."/>
            <person name="Salamov A."/>
            <person name="Braich B."/>
            <person name="Kosarev P."/>
            <person name="Mahmoud A."/>
            <person name="Hajiyev E."/>
            <person name="Babayeva S."/>
            <person name="Izzatullayeva V."/>
            <person name="Mammadov A."/>
            <person name="Mammadov A."/>
            <person name="Sharifova S."/>
            <person name="Ojaghi J."/>
            <person name="Eynullazada K."/>
            <person name="Bayramov B."/>
            <person name="Abdulazimova A."/>
            <person name="Shahmuradov I."/>
        </authorList>
    </citation>
    <scope>NUCLEOTIDE SEQUENCE [LARGE SCALE GENOMIC DNA]</scope>
    <source>
        <strain evidence="4">cv. AG2017</strain>
        <tissue evidence="3">Leaf</tissue>
    </source>
</reference>
<accession>A0A2I0JJN8</accession>
<evidence type="ECO:0000259" key="2">
    <source>
        <dbReference type="PROSITE" id="PS50879"/>
    </source>
</evidence>
<name>A0A2I0JJN8_PUNGR</name>
<gene>
    <name evidence="3" type="ORF">CRG98_023458</name>
</gene>
<evidence type="ECO:0000313" key="3">
    <source>
        <dbReference type="EMBL" id="PKI56140.1"/>
    </source>
</evidence>
<dbReference type="GO" id="GO:0004523">
    <property type="term" value="F:RNA-DNA hybrid ribonuclease activity"/>
    <property type="evidence" value="ECO:0007669"/>
    <property type="project" value="InterPro"/>
</dbReference>
<dbReference type="Proteomes" id="UP000233551">
    <property type="component" value="Unassembled WGS sequence"/>
</dbReference>
<dbReference type="InterPro" id="IPR043502">
    <property type="entry name" value="DNA/RNA_pol_sf"/>
</dbReference>
<dbReference type="CDD" id="cd01647">
    <property type="entry name" value="RT_LTR"/>
    <property type="match status" value="1"/>
</dbReference>
<dbReference type="PROSITE" id="PS50879">
    <property type="entry name" value="RNASE_H_1"/>
    <property type="match status" value="1"/>
</dbReference>
<feature type="region of interest" description="Disordered" evidence="1">
    <location>
        <begin position="416"/>
        <end position="451"/>
    </location>
</feature>
<dbReference type="PANTHER" id="PTHR48475:SF1">
    <property type="entry name" value="RNASE H TYPE-1 DOMAIN-CONTAINING PROTEIN"/>
    <property type="match status" value="1"/>
</dbReference>
<dbReference type="GO" id="GO:0003676">
    <property type="term" value="F:nucleic acid binding"/>
    <property type="evidence" value="ECO:0007669"/>
    <property type="project" value="InterPro"/>
</dbReference>
<evidence type="ECO:0000256" key="1">
    <source>
        <dbReference type="SAM" id="MobiDB-lite"/>
    </source>
</evidence>
<dbReference type="CDD" id="cd09279">
    <property type="entry name" value="RNase_HI_like"/>
    <property type="match status" value="1"/>
</dbReference>
<feature type="domain" description="RNase H type-1" evidence="2">
    <location>
        <begin position="924"/>
        <end position="1056"/>
    </location>
</feature>
<dbReference type="PANTHER" id="PTHR48475">
    <property type="entry name" value="RIBONUCLEASE H"/>
    <property type="match status" value="1"/>
</dbReference>
<dbReference type="Gene3D" id="3.30.420.10">
    <property type="entry name" value="Ribonuclease H-like superfamily/Ribonuclease H"/>
    <property type="match status" value="1"/>
</dbReference>
<dbReference type="InterPro" id="IPR043128">
    <property type="entry name" value="Rev_trsase/Diguanyl_cyclase"/>
</dbReference>
<dbReference type="Pfam" id="PF00078">
    <property type="entry name" value="RVT_1"/>
    <property type="match status" value="1"/>
</dbReference>
<feature type="compositionally biased region" description="Pro residues" evidence="1">
    <location>
        <begin position="25"/>
        <end position="42"/>
    </location>
</feature>